<gene>
    <name evidence="1" type="ORF">HINF_LOCUS33501</name>
    <name evidence="2" type="ORF">HINF_LOCUS54534</name>
</gene>
<dbReference type="SUPFAM" id="SSF57184">
    <property type="entry name" value="Growth factor receptor domain"/>
    <property type="match status" value="1"/>
</dbReference>
<evidence type="ECO:0000313" key="2">
    <source>
        <dbReference type="EMBL" id="CAL6070517.1"/>
    </source>
</evidence>
<accession>A0AA86PU26</accession>
<evidence type="ECO:0000313" key="1">
    <source>
        <dbReference type="EMBL" id="CAI9945856.1"/>
    </source>
</evidence>
<proteinExistence type="predicted"/>
<protein>
    <submittedName>
        <fullName evidence="1">Growth factor receptor cysteine-rich domain superfamily</fullName>
    </submittedName>
    <submittedName>
        <fullName evidence="2">Growth_factor receptor cysteine-rich domain superfamily</fullName>
    </submittedName>
</protein>
<keyword evidence="1" id="KW-0675">Receptor</keyword>
<evidence type="ECO:0000313" key="3">
    <source>
        <dbReference type="Proteomes" id="UP001642409"/>
    </source>
</evidence>
<keyword evidence="3" id="KW-1185">Reference proteome</keyword>
<dbReference type="InterPro" id="IPR009030">
    <property type="entry name" value="Growth_fac_rcpt_cys_sf"/>
</dbReference>
<comment type="caution">
    <text evidence="1">The sequence shown here is derived from an EMBL/GenBank/DDBJ whole genome shotgun (WGS) entry which is preliminary data.</text>
</comment>
<dbReference type="AlphaFoldDB" id="A0AA86PU26"/>
<name>A0AA86PU26_9EUKA</name>
<reference evidence="1" key="1">
    <citation type="submission" date="2023-06" db="EMBL/GenBank/DDBJ databases">
        <authorList>
            <person name="Kurt Z."/>
        </authorList>
    </citation>
    <scope>NUCLEOTIDE SEQUENCE</scope>
</reference>
<reference evidence="2 3" key="2">
    <citation type="submission" date="2024-07" db="EMBL/GenBank/DDBJ databases">
        <authorList>
            <person name="Akdeniz Z."/>
        </authorList>
    </citation>
    <scope>NUCLEOTIDE SEQUENCE [LARGE SCALE GENOMIC DNA]</scope>
</reference>
<dbReference type="Proteomes" id="UP001642409">
    <property type="component" value="Unassembled WGS sequence"/>
</dbReference>
<organism evidence="1">
    <name type="scientific">Hexamita inflata</name>
    <dbReference type="NCBI Taxonomy" id="28002"/>
    <lineage>
        <taxon>Eukaryota</taxon>
        <taxon>Metamonada</taxon>
        <taxon>Diplomonadida</taxon>
        <taxon>Hexamitidae</taxon>
        <taxon>Hexamitinae</taxon>
        <taxon>Hexamita</taxon>
    </lineage>
</organism>
<dbReference type="EMBL" id="CATOUU010000754">
    <property type="protein sequence ID" value="CAI9945856.1"/>
    <property type="molecule type" value="Genomic_DNA"/>
</dbReference>
<sequence length="495" mass="55012">MQRVGIAEQSLNIIGTETKTCQYVCSGEEIVTFGICYNKIQFATTLENYTQICADPFNFDSLNNICVCQYGYYLNGSVCVNVINEFSEILLNISALDVKLHIEIQQTDFELKTIFYNLEKEIQTNISNLSQFVFETYSDLKQDINTTNTTLHDTLNDLNTNMDLKYKLSSDQNIMTQSIINGFKTEMSANFSVVNTKLGNLNSLITDNHLNVTKNFTQVLAQISDLRTTMITNFDQVDTALVGLKADVATTNTSVNTLNSNVNAKFVTLNSLINDNQLNLKSNFTQTQTQISDLKTLMITNFDQVDTALIGVKTDISSTNTNINTKFVSLNTLINDNQVIIKNNFAQTQTQITDFQTTVNINFDEIDTALLGLKTSTAKESSVSSVYTLVGTRATQSYLTDVYNAISTQISALKTATNPCTAWPGSVNQAGLCKCDFGINSFYCPSLNLCCSRDYSDVAADDDYYLCYGYSNYVNESKCGTARMYANINPAFRGV</sequence>
<dbReference type="EMBL" id="CAXDID020000284">
    <property type="protein sequence ID" value="CAL6070517.1"/>
    <property type="molecule type" value="Genomic_DNA"/>
</dbReference>